<evidence type="ECO:0000313" key="3">
    <source>
        <dbReference type="Proteomes" id="UP000001194"/>
    </source>
</evidence>
<reference evidence="2 3" key="1">
    <citation type="journal article" date="2008" name="Nature">
        <title>The genome of Laccaria bicolor provides insights into mycorrhizal symbiosis.</title>
        <authorList>
            <person name="Martin F."/>
            <person name="Aerts A."/>
            <person name="Ahren D."/>
            <person name="Brun A."/>
            <person name="Danchin E.G.J."/>
            <person name="Duchaussoy F."/>
            <person name="Gibon J."/>
            <person name="Kohler A."/>
            <person name="Lindquist E."/>
            <person name="Pereda V."/>
            <person name="Salamov A."/>
            <person name="Shapiro H.J."/>
            <person name="Wuyts J."/>
            <person name="Blaudez D."/>
            <person name="Buee M."/>
            <person name="Brokstein P."/>
            <person name="Canbaeck B."/>
            <person name="Cohen D."/>
            <person name="Courty P.E."/>
            <person name="Coutinho P.M."/>
            <person name="Delaruelle C."/>
            <person name="Detter J.C."/>
            <person name="Deveau A."/>
            <person name="DiFazio S."/>
            <person name="Duplessis S."/>
            <person name="Fraissinet-Tachet L."/>
            <person name="Lucic E."/>
            <person name="Frey-Klett P."/>
            <person name="Fourrey C."/>
            <person name="Feussner I."/>
            <person name="Gay G."/>
            <person name="Grimwood J."/>
            <person name="Hoegger P.J."/>
            <person name="Jain P."/>
            <person name="Kilaru S."/>
            <person name="Labbe J."/>
            <person name="Lin Y.C."/>
            <person name="Legue V."/>
            <person name="Le Tacon F."/>
            <person name="Marmeisse R."/>
            <person name="Melayah D."/>
            <person name="Montanini B."/>
            <person name="Muratet M."/>
            <person name="Nehls U."/>
            <person name="Niculita-Hirzel H."/>
            <person name="Oudot-Le Secq M.P."/>
            <person name="Peter M."/>
            <person name="Quesneville H."/>
            <person name="Rajashekar B."/>
            <person name="Reich M."/>
            <person name="Rouhier N."/>
            <person name="Schmutz J."/>
            <person name="Yin T."/>
            <person name="Chalot M."/>
            <person name="Henrissat B."/>
            <person name="Kuees U."/>
            <person name="Lucas S."/>
            <person name="Van de Peer Y."/>
            <person name="Podila G.K."/>
            <person name="Polle A."/>
            <person name="Pukkila P.J."/>
            <person name="Richardson P.M."/>
            <person name="Rouze P."/>
            <person name="Sanders I.R."/>
            <person name="Stajich J.E."/>
            <person name="Tunlid A."/>
            <person name="Tuskan G."/>
            <person name="Grigoriev I.V."/>
        </authorList>
    </citation>
    <scope>NUCLEOTIDE SEQUENCE [LARGE SCALE GENOMIC DNA]</scope>
    <source>
        <strain evidence="3">S238N-H82 / ATCC MYA-4686</strain>
    </source>
</reference>
<dbReference type="AlphaFoldDB" id="B0DLK4"/>
<name>B0DLK4_LACBS</name>
<proteinExistence type="predicted"/>
<dbReference type="GeneID" id="6080387"/>
<evidence type="ECO:0000256" key="1">
    <source>
        <dbReference type="SAM" id="MobiDB-lite"/>
    </source>
</evidence>
<accession>B0DLK4</accession>
<protein>
    <submittedName>
        <fullName evidence="2">Predicted protein</fullName>
    </submittedName>
</protein>
<gene>
    <name evidence="2" type="ORF">LACBIDRAFT_330524</name>
</gene>
<dbReference type="KEGG" id="lbc:LACBIDRAFT_330524"/>
<feature type="region of interest" description="Disordered" evidence="1">
    <location>
        <begin position="1"/>
        <end position="24"/>
    </location>
</feature>
<keyword evidence="3" id="KW-1185">Reference proteome</keyword>
<dbReference type="HOGENOM" id="CLU_618298_0_0_1"/>
<feature type="region of interest" description="Disordered" evidence="1">
    <location>
        <begin position="264"/>
        <end position="336"/>
    </location>
</feature>
<feature type="region of interest" description="Disordered" evidence="1">
    <location>
        <begin position="65"/>
        <end position="105"/>
    </location>
</feature>
<sequence>MNQKTELGKALKGKPDFAFNLKRPGNHREVSYDLQWPTPKPTASNATHGGVTLLDVNQHSSTESIVDLKDPIDLNRSSPPPATPMDTQKGAEKFNPRHPDGDLSSKSVADGAFNFTLKRPAVAVADGAFNLKLHRPAVAATDSAFDLKLSCPAVAATDGAFDLKLSRPAVAATDGAFNLKLSRPAVAATDGAFNLKLSRPVGGAPNNVPTADGPSNFDLTHPIAGLPDSVPTPDSMFNFTLKCPVRDTPDGVFNFSLKRPIMAPPNKAADGEAKEGSLDSVPSNATAVPQKHSDKPFNFNLRRPAAAPLPITEAPPGTASEPMGLNSPQGQASDPAAKAYMPSRLSTHPRVADHYRELEWLDERLSFPRFEDSTKKEELDQVIAEVQNLSSRARDSAQALEFLRQEKMQFLFDVEAFLEVMGEIRDEMYAGTKDFMLSLQERS</sequence>
<dbReference type="EMBL" id="DS547117">
    <property type="protein sequence ID" value="EDR04583.1"/>
    <property type="molecule type" value="Genomic_DNA"/>
</dbReference>
<organism evidence="3">
    <name type="scientific">Laccaria bicolor (strain S238N-H82 / ATCC MYA-4686)</name>
    <name type="common">Bicoloured deceiver</name>
    <name type="synonym">Laccaria laccata var. bicolor</name>
    <dbReference type="NCBI Taxonomy" id="486041"/>
    <lineage>
        <taxon>Eukaryota</taxon>
        <taxon>Fungi</taxon>
        <taxon>Dikarya</taxon>
        <taxon>Basidiomycota</taxon>
        <taxon>Agaricomycotina</taxon>
        <taxon>Agaricomycetes</taxon>
        <taxon>Agaricomycetidae</taxon>
        <taxon>Agaricales</taxon>
        <taxon>Agaricineae</taxon>
        <taxon>Hydnangiaceae</taxon>
        <taxon>Laccaria</taxon>
    </lineage>
</organism>
<evidence type="ECO:0000313" key="2">
    <source>
        <dbReference type="EMBL" id="EDR04583.1"/>
    </source>
</evidence>
<feature type="compositionally biased region" description="Basic and acidic residues" evidence="1">
    <location>
        <begin position="89"/>
        <end position="103"/>
    </location>
</feature>
<dbReference type="RefSeq" id="XP_001884755.1">
    <property type="nucleotide sequence ID" value="XM_001884720.1"/>
</dbReference>
<feature type="compositionally biased region" description="Basic and acidic residues" evidence="1">
    <location>
        <begin position="1"/>
        <end position="15"/>
    </location>
</feature>
<dbReference type="Proteomes" id="UP000001194">
    <property type="component" value="Unassembled WGS sequence"/>
</dbReference>
<dbReference type="InParanoid" id="B0DLK4"/>